<dbReference type="SUPFAM" id="SSF53748">
    <property type="entry name" value="Phosphoglycerate kinase"/>
    <property type="match status" value="1"/>
</dbReference>
<evidence type="ECO:0000313" key="12">
    <source>
        <dbReference type="EMBL" id="KAF2295910.1"/>
    </source>
</evidence>
<dbReference type="InterPro" id="IPR015911">
    <property type="entry name" value="Phosphoglycerate_kinase_CS"/>
</dbReference>
<evidence type="ECO:0000256" key="2">
    <source>
        <dbReference type="ARBA" id="ARBA00008982"/>
    </source>
</evidence>
<dbReference type="GO" id="GO:0006096">
    <property type="term" value="P:glycolytic process"/>
    <property type="evidence" value="ECO:0007669"/>
    <property type="project" value="InterPro"/>
</dbReference>
<dbReference type="PROSITE" id="PS50250">
    <property type="entry name" value="PCI"/>
    <property type="match status" value="1"/>
</dbReference>
<dbReference type="EC" id="2.7.2.3" evidence="3 9"/>
<dbReference type="Gene3D" id="3.40.50.1260">
    <property type="entry name" value="Phosphoglycerate kinase, N-terminal domain"/>
    <property type="match status" value="3"/>
</dbReference>
<evidence type="ECO:0000256" key="1">
    <source>
        <dbReference type="ARBA" id="ARBA00001946"/>
    </source>
</evidence>
<comment type="caution">
    <text evidence="12">The sequence shown here is derived from an EMBL/GenBank/DDBJ whole genome shotgun (WGS) entry which is preliminary data.</text>
</comment>
<evidence type="ECO:0000256" key="5">
    <source>
        <dbReference type="ARBA" id="ARBA00022741"/>
    </source>
</evidence>
<dbReference type="InterPro" id="IPR036043">
    <property type="entry name" value="Phosphoglycerate_kinase_sf"/>
</dbReference>
<dbReference type="PANTHER" id="PTHR11406">
    <property type="entry name" value="PHOSPHOGLYCERATE KINASE"/>
    <property type="match status" value="1"/>
</dbReference>
<keyword evidence="5" id="KW-0547">Nucleotide-binding</keyword>
<evidence type="ECO:0000256" key="6">
    <source>
        <dbReference type="ARBA" id="ARBA00022777"/>
    </source>
</evidence>
<dbReference type="EMBL" id="JAAGAX010000013">
    <property type="protein sequence ID" value="KAF2295910.1"/>
    <property type="molecule type" value="Genomic_DNA"/>
</dbReference>
<dbReference type="PROSITE" id="PS00111">
    <property type="entry name" value="PGLYCERATE_KINASE"/>
    <property type="match status" value="1"/>
</dbReference>
<comment type="catalytic activity">
    <reaction evidence="9">
        <text>(2R)-3-phosphoglycerate + ATP = (2R)-3-phospho-glyceroyl phosphate + ADP</text>
        <dbReference type="Rhea" id="RHEA:14801"/>
        <dbReference type="ChEBI" id="CHEBI:30616"/>
        <dbReference type="ChEBI" id="CHEBI:57604"/>
        <dbReference type="ChEBI" id="CHEBI:58272"/>
        <dbReference type="ChEBI" id="CHEBI:456216"/>
        <dbReference type="EC" id="2.7.2.3"/>
    </reaction>
</comment>
<organism evidence="12 13">
    <name type="scientific">Hevea brasiliensis</name>
    <name type="common">Para rubber tree</name>
    <name type="synonym">Siphonia brasiliensis</name>
    <dbReference type="NCBI Taxonomy" id="3981"/>
    <lineage>
        <taxon>Eukaryota</taxon>
        <taxon>Viridiplantae</taxon>
        <taxon>Streptophyta</taxon>
        <taxon>Embryophyta</taxon>
        <taxon>Tracheophyta</taxon>
        <taxon>Spermatophyta</taxon>
        <taxon>Magnoliopsida</taxon>
        <taxon>eudicotyledons</taxon>
        <taxon>Gunneridae</taxon>
        <taxon>Pentapetalae</taxon>
        <taxon>rosids</taxon>
        <taxon>fabids</taxon>
        <taxon>Malpighiales</taxon>
        <taxon>Euphorbiaceae</taxon>
        <taxon>Crotonoideae</taxon>
        <taxon>Micrandreae</taxon>
        <taxon>Hevea</taxon>
    </lineage>
</organism>
<dbReference type="GO" id="GO:0005524">
    <property type="term" value="F:ATP binding"/>
    <property type="evidence" value="ECO:0007669"/>
    <property type="project" value="UniProtKB-KW"/>
</dbReference>
<evidence type="ECO:0000259" key="11">
    <source>
        <dbReference type="PROSITE" id="PS50250"/>
    </source>
</evidence>
<keyword evidence="7" id="KW-0067">ATP-binding</keyword>
<dbReference type="InterPro" id="IPR015824">
    <property type="entry name" value="Phosphoglycerate_kinase_N"/>
</dbReference>
<comment type="similarity">
    <text evidence="2 9">Belongs to the phosphoglycerate kinase family.</text>
</comment>
<gene>
    <name evidence="12" type="ORF">GH714_035066</name>
</gene>
<evidence type="ECO:0000256" key="9">
    <source>
        <dbReference type="RuleBase" id="RU000532"/>
    </source>
</evidence>
<sequence>MATKKSVSSLNDADLKGKGVFVRVDLNVPLDDNFNITDDTRIRAAVPTIKYLMDHGSKVILCTHLCLAIWAFPMKALLGLVIVELSVPFVGWTSKGCYAQVSLKPLVPRLSELLGVQVKMANDCIGEEVEKLVAELSDGGVLLLENVRFHKEEEKNDPEFSKKLAALADVYVNDAFGSAHRAHASTEGVAKYLKPSVAGFLMQKELDYLVGAVANPKKPFAAIVGGLKVSTKIGVIESLLGKVDILILGGGMMFTLYKAQGYSVGSSLVEEDKLDLATSLVEKAKAKGVSLLLPTDVVIADKFAADANSKISTGGGASLELLEGKELPGVLALDEATPVAVLPEEAKKDKAVKHALAVRAAVTSGNYVMFFRLYKTAPNLNICLMDLCVEKMRYKAVSCISRSYRPTVPVSYIAQVLGFSSTSEGNDQVSVGLEECVEWLRAHGACLTSDGNGEMQLDTKASSSSLYIPEPEDAVSHGDASLAVNDFLARTSL</sequence>
<evidence type="ECO:0000256" key="3">
    <source>
        <dbReference type="ARBA" id="ARBA00013061"/>
    </source>
</evidence>
<proteinExistence type="inferred from homology"/>
<dbReference type="GO" id="GO:0005829">
    <property type="term" value="C:cytosol"/>
    <property type="evidence" value="ECO:0007669"/>
    <property type="project" value="TreeGrafter"/>
</dbReference>
<evidence type="ECO:0000313" key="13">
    <source>
        <dbReference type="Proteomes" id="UP000467840"/>
    </source>
</evidence>
<comment type="cofactor">
    <cofactor evidence="1">
        <name>Mg(2+)</name>
        <dbReference type="ChEBI" id="CHEBI:18420"/>
    </cofactor>
</comment>
<keyword evidence="4 9" id="KW-0808">Transferase</keyword>
<dbReference type="GO" id="GO:0043531">
    <property type="term" value="F:ADP binding"/>
    <property type="evidence" value="ECO:0007669"/>
    <property type="project" value="TreeGrafter"/>
</dbReference>
<name>A0A6A6L3H0_HEVBR</name>
<feature type="domain" description="PCI" evidence="11">
    <location>
        <begin position="284"/>
        <end position="473"/>
    </location>
</feature>
<dbReference type="AlphaFoldDB" id="A0A6A6L3H0"/>
<comment type="subunit">
    <text evidence="10">Monomer.</text>
</comment>
<dbReference type="InterPro" id="IPR000717">
    <property type="entry name" value="PCI_dom"/>
</dbReference>
<dbReference type="PANTHER" id="PTHR11406:SF27">
    <property type="entry name" value="PHOSPHOGLYCERATE KINASE 3, CYTOSOLIC"/>
    <property type="match status" value="1"/>
</dbReference>
<dbReference type="Gene3D" id="1.25.40.990">
    <property type="match status" value="1"/>
</dbReference>
<keyword evidence="13" id="KW-1185">Reference proteome</keyword>
<dbReference type="Proteomes" id="UP000467840">
    <property type="component" value="Chromosome 7"/>
</dbReference>
<reference evidence="12 13" key="1">
    <citation type="journal article" date="2020" name="Mol. Plant">
        <title>The Chromosome-Based Rubber Tree Genome Provides New Insights into Spurge Genome Evolution and Rubber Biosynthesis.</title>
        <authorList>
            <person name="Liu J."/>
            <person name="Shi C."/>
            <person name="Shi C.C."/>
            <person name="Li W."/>
            <person name="Zhang Q.J."/>
            <person name="Zhang Y."/>
            <person name="Li K."/>
            <person name="Lu H.F."/>
            <person name="Shi C."/>
            <person name="Zhu S.T."/>
            <person name="Xiao Z.Y."/>
            <person name="Nan H."/>
            <person name="Yue Y."/>
            <person name="Zhu X.G."/>
            <person name="Wu Y."/>
            <person name="Hong X.N."/>
            <person name="Fan G.Y."/>
            <person name="Tong Y."/>
            <person name="Zhang D."/>
            <person name="Mao C.L."/>
            <person name="Liu Y.L."/>
            <person name="Hao S.J."/>
            <person name="Liu W.Q."/>
            <person name="Lv M.Q."/>
            <person name="Zhang H.B."/>
            <person name="Liu Y."/>
            <person name="Hu-Tang G.R."/>
            <person name="Wang J.P."/>
            <person name="Wang J.H."/>
            <person name="Sun Y.H."/>
            <person name="Ni S.B."/>
            <person name="Chen W.B."/>
            <person name="Zhang X.C."/>
            <person name="Jiao Y.N."/>
            <person name="Eichler E.E."/>
            <person name="Li G.H."/>
            <person name="Liu X."/>
            <person name="Gao L.Z."/>
        </authorList>
    </citation>
    <scope>NUCLEOTIDE SEQUENCE [LARGE SCALE GENOMIC DNA]</scope>
    <source>
        <strain evidence="13">cv. GT1</strain>
        <tissue evidence="12">Leaf</tissue>
    </source>
</reference>
<dbReference type="GO" id="GO:0004618">
    <property type="term" value="F:phosphoglycerate kinase activity"/>
    <property type="evidence" value="ECO:0007669"/>
    <property type="project" value="UniProtKB-EC"/>
</dbReference>
<evidence type="ECO:0000256" key="4">
    <source>
        <dbReference type="ARBA" id="ARBA00022679"/>
    </source>
</evidence>
<dbReference type="PRINTS" id="PR00477">
    <property type="entry name" value="PHGLYCKINASE"/>
</dbReference>
<keyword evidence="6 9" id="KW-0418">Kinase</keyword>
<evidence type="ECO:0000256" key="10">
    <source>
        <dbReference type="RuleBase" id="RU000696"/>
    </source>
</evidence>
<dbReference type="GO" id="GO:0006094">
    <property type="term" value="P:gluconeogenesis"/>
    <property type="evidence" value="ECO:0007669"/>
    <property type="project" value="TreeGrafter"/>
</dbReference>
<dbReference type="Pfam" id="PF03399">
    <property type="entry name" value="SAC3_GANP"/>
    <property type="match status" value="1"/>
</dbReference>
<dbReference type="InterPro" id="IPR005062">
    <property type="entry name" value="SAC3/GANP/THP3_conserved"/>
</dbReference>
<evidence type="ECO:0000256" key="7">
    <source>
        <dbReference type="ARBA" id="ARBA00022840"/>
    </source>
</evidence>
<keyword evidence="8" id="KW-0460">Magnesium</keyword>
<dbReference type="Pfam" id="PF00162">
    <property type="entry name" value="PGK"/>
    <property type="match status" value="1"/>
</dbReference>
<protein>
    <recommendedName>
        <fullName evidence="3 9">Phosphoglycerate kinase</fullName>
        <ecNumber evidence="3 9">2.7.2.3</ecNumber>
    </recommendedName>
</protein>
<evidence type="ECO:0000256" key="8">
    <source>
        <dbReference type="ARBA" id="ARBA00022842"/>
    </source>
</evidence>
<accession>A0A6A6L3H0</accession>
<dbReference type="InterPro" id="IPR001576">
    <property type="entry name" value="Phosphoglycerate_kinase"/>
</dbReference>